<comment type="function">
    <text evidence="2">Required for disulfide bond formation in some periplasmic proteins. Acts by transferring its disulfide bond to other proteins and is reduced in the process.</text>
</comment>
<dbReference type="EMBL" id="JAOCIZ010000046">
    <property type="protein sequence ID" value="MDH1505866.1"/>
    <property type="molecule type" value="Genomic_DNA"/>
</dbReference>
<dbReference type="Proteomes" id="UP001161704">
    <property type="component" value="Unassembled WGS sequence"/>
</dbReference>
<comment type="similarity">
    <text evidence="2">Belongs to the thioredoxin family. DsbC subfamily.</text>
</comment>
<keyword evidence="1 2" id="KW-0676">Redox-active center</keyword>
<dbReference type="PANTHER" id="PTHR35272:SF3">
    <property type="entry name" value="THIOL:DISULFIDE INTERCHANGE PROTEIN DSBC"/>
    <property type="match status" value="1"/>
</dbReference>
<comment type="subcellular location">
    <subcellularLocation>
        <location evidence="2">Periplasm</location>
    </subcellularLocation>
</comment>
<feature type="signal peptide" evidence="2">
    <location>
        <begin position="1"/>
        <end position="19"/>
    </location>
</feature>
<sequence>MLKKLSIISLALLSGLVHAQTTKPDAELNAIAAKMKLRHIEIDKIQRLSPHLVELSIKGERVYTTSDGDIMLFGQAIQFDKDQRPTNLTTAAYWDRVAEMADDGRAIVYKAPKEKAKLSVFTDVTCGYCQKLHSQIPELNANGVTVIYVAYPRSGPDTPSFNNMRAAWCAQNPQESLSALFIGAQVPGASCAKAEGVNAGWSLGQQVGVQGTPTLMIPGGQVFTGYRSATDIIKLLGVNG</sequence>
<dbReference type="InterPro" id="IPR033954">
    <property type="entry name" value="DiS-bond_Isoase_DsbC/G"/>
</dbReference>
<comment type="caution">
    <text evidence="4">The sequence shown here is derived from an EMBL/GenBank/DDBJ whole genome shotgun (WGS) entry which is preliminary data.</text>
</comment>
<feature type="domain" description="Thioredoxin-like fold" evidence="3">
    <location>
        <begin position="112"/>
        <end position="236"/>
    </location>
</feature>
<dbReference type="GO" id="GO:0042597">
    <property type="term" value="C:periplasmic space"/>
    <property type="evidence" value="ECO:0007669"/>
    <property type="project" value="UniProtKB-SubCell"/>
</dbReference>
<dbReference type="PANTHER" id="PTHR35272">
    <property type="entry name" value="THIOL:DISULFIDE INTERCHANGE PROTEIN DSBC-RELATED"/>
    <property type="match status" value="1"/>
</dbReference>
<dbReference type="Pfam" id="PF13098">
    <property type="entry name" value="Thioredoxin_2"/>
    <property type="match status" value="1"/>
</dbReference>
<dbReference type="SUPFAM" id="SSF52833">
    <property type="entry name" value="Thioredoxin-like"/>
    <property type="match status" value="1"/>
</dbReference>
<dbReference type="Gene3D" id="3.40.30.10">
    <property type="entry name" value="Glutaredoxin"/>
    <property type="match status" value="1"/>
</dbReference>
<dbReference type="InterPro" id="IPR017937">
    <property type="entry name" value="Thioredoxin_CS"/>
</dbReference>
<evidence type="ECO:0000259" key="3">
    <source>
        <dbReference type="Pfam" id="PF13098"/>
    </source>
</evidence>
<dbReference type="InterPro" id="IPR012336">
    <property type="entry name" value="Thioredoxin-like_fold"/>
</dbReference>
<keyword evidence="2" id="KW-0574">Periplasm</keyword>
<evidence type="ECO:0000313" key="5">
    <source>
        <dbReference type="Proteomes" id="UP001161704"/>
    </source>
</evidence>
<evidence type="ECO:0000313" key="4">
    <source>
        <dbReference type="EMBL" id="MDH1505866.1"/>
    </source>
</evidence>
<gene>
    <name evidence="4" type="ORF">N5I20_12445</name>
</gene>
<dbReference type="CDD" id="cd03020">
    <property type="entry name" value="DsbA_DsbC_DsbG"/>
    <property type="match status" value="1"/>
</dbReference>
<dbReference type="RefSeq" id="WP_279963620.1">
    <property type="nucleotide sequence ID" value="NZ_JAOCFK010000155.1"/>
</dbReference>
<protein>
    <recommendedName>
        <fullName evidence="2">Thiol:disulfide interchange protein</fullName>
    </recommendedName>
</protein>
<feature type="chain" id="PRO_5041480227" description="Thiol:disulfide interchange protein" evidence="2">
    <location>
        <begin position="20"/>
        <end position="240"/>
    </location>
</feature>
<dbReference type="InterPro" id="IPR051470">
    <property type="entry name" value="Thiol:disulfide_interchange"/>
</dbReference>
<dbReference type="AlphaFoldDB" id="A0AA42R8A6"/>
<accession>A0AA42R8A6</accession>
<name>A0AA42R8A6_AERCA</name>
<keyword evidence="2" id="KW-0732">Signal</keyword>
<dbReference type="InterPro" id="IPR036249">
    <property type="entry name" value="Thioredoxin-like_sf"/>
</dbReference>
<evidence type="ECO:0000256" key="1">
    <source>
        <dbReference type="ARBA" id="ARBA00023284"/>
    </source>
</evidence>
<evidence type="ECO:0000256" key="2">
    <source>
        <dbReference type="RuleBase" id="RU364038"/>
    </source>
</evidence>
<reference evidence="4" key="1">
    <citation type="submission" date="2022-09" db="EMBL/GenBank/DDBJ databases">
        <title>Intensive care unit water sources are persistently colonized with multi-drug resistant bacteria and are the site of extensive horizontal gene transfer of antibiotic resistance genes.</title>
        <authorList>
            <person name="Diorio-Toth L."/>
        </authorList>
    </citation>
    <scope>NUCLEOTIDE SEQUENCE</scope>
    <source>
        <strain evidence="4">GD03710</strain>
    </source>
</reference>
<organism evidence="4 5">
    <name type="scientific">Aeromonas caviae</name>
    <name type="common">Aeromonas punctata</name>
    <dbReference type="NCBI Taxonomy" id="648"/>
    <lineage>
        <taxon>Bacteria</taxon>
        <taxon>Pseudomonadati</taxon>
        <taxon>Pseudomonadota</taxon>
        <taxon>Gammaproteobacteria</taxon>
        <taxon>Aeromonadales</taxon>
        <taxon>Aeromonadaceae</taxon>
        <taxon>Aeromonas</taxon>
    </lineage>
</organism>
<proteinExistence type="inferred from homology"/>
<dbReference type="PROSITE" id="PS00194">
    <property type="entry name" value="THIOREDOXIN_1"/>
    <property type="match status" value="1"/>
</dbReference>